<dbReference type="Proteomes" id="UP000292702">
    <property type="component" value="Unassembled WGS sequence"/>
</dbReference>
<dbReference type="OrthoDB" id="2757639at2759"/>
<accession>A0A4R0R9K0</accession>
<reference evidence="2 3" key="1">
    <citation type="submission" date="2018-11" db="EMBL/GenBank/DDBJ databases">
        <title>Genome assembly of Steccherinum ochraceum LE-BIN_3174, the white-rot fungus of the Steccherinaceae family (The Residual Polyporoid clade, Polyporales, Basidiomycota).</title>
        <authorList>
            <person name="Fedorova T.V."/>
            <person name="Glazunova O.A."/>
            <person name="Landesman E.O."/>
            <person name="Moiseenko K.V."/>
            <person name="Psurtseva N.V."/>
            <person name="Savinova O.S."/>
            <person name="Shakhova N.V."/>
            <person name="Tyazhelova T.V."/>
            <person name="Vasina D.V."/>
        </authorList>
    </citation>
    <scope>NUCLEOTIDE SEQUENCE [LARGE SCALE GENOMIC DNA]</scope>
    <source>
        <strain evidence="2 3">LE-BIN_3174</strain>
    </source>
</reference>
<keyword evidence="3" id="KW-1185">Reference proteome</keyword>
<sequence length="632" mass="70816">MVMATALAENDPRYRIWCLTVLFQLAQRYYNARWAHLSSSLNPFTHSVTAFLSLDAAQAKFDTLPADAQHLTILNFLALILSRSQLSDGKAIQDQEVAILASDFTVGENDVIVAMSEIAHTHPHEQGDGLVEEVDAASLPSSDAYTEQNTISRNTLAKLPNTGAEGPVIHDDKSQDSENRRTYLSACMTRTCCPDKRSLPYYPDYVNAVIDLVIRCARLKEDPAAQTVAVQRLDELVVHHQLPKIQLKTKQILKRYFSEDEKAPRSLLRLKFPDPMAFEFSPPPAWDDPLKQMASRGTVKAVPGTDRYVVDGCFFVTGIFNLLKRISNGINVPNSLLELHAMMKTVPKNFWNSETVMEFFVADAMARNMTVRKEADVARDSSDHGEESDDESDTYSAVRRDIDTGGVRDAVKVFMRQMESLTAATTATHFLVRRPVFRSAVEFKINIVQSQHSFLPLGDMDVDDMIAEMQSKNLLNEKTITRLRDIRQDDRSAENGRRDLSGSCYCEATLMTSLLARDSTVAAQLRSSKYLMIGVSKMCCPFCWELLAILRETHGSKLICPGFHNAFSPWIPPPGLSDDVLSNLEVALRRKLQIMLALASELDNEEMLPKLSDGIFRDWAGVTGNTDEYDET</sequence>
<dbReference type="EMBL" id="RWJN01000310">
    <property type="protein sequence ID" value="TCD63283.1"/>
    <property type="molecule type" value="Genomic_DNA"/>
</dbReference>
<name>A0A4R0R9K0_9APHY</name>
<dbReference type="STRING" id="92696.A0A4R0R9K0"/>
<evidence type="ECO:0000313" key="3">
    <source>
        <dbReference type="Proteomes" id="UP000292702"/>
    </source>
</evidence>
<gene>
    <name evidence="2" type="ORF">EIP91_005773</name>
</gene>
<proteinExistence type="predicted"/>
<feature type="compositionally biased region" description="Basic and acidic residues" evidence="1">
    <location>
        <begin position="376"/>
        <end position="385"/>
    </location>
</feature>
<evidence type="ECO:0000256" key="1">
    <source>
        <dbReference type="SAM" id="MobiDB-lite"/>
    </source>
</evidence>
<evidence type="ECO:0000313" key="2">
    <source>
        <dbReference type="EMBL" id="TCD63283.1"/>
    </source>
</evidence>
<feature type="region of interest" description="Disordered" evidence="1">
    <location>
        <begin position="376"/>
        <end position="397"/>
    </location>
</feature>
<dbReference type="AlphaFoldDB" id="A0A4R0R9K0"/>
<comment type="caution">
    <text evidence="2">The sequence shown here is derived from an EMBL/GenBank/DDBJ whole genome shotgun (WGS) entry which is preliminary data.</text>
</comment>
<protein>
    <submittedName>
        <fullName evidence="2">Uncharacterized protein</fullName>
    </submittedName>
</protein>
<organism evidence="2 3">
    <name type="scientific">Steccherinum ochraceum</name>
    <dbReference type="NCBI Taxonomy" id="92696"/>
    <lineage>
        <taxon>Eukaryota</taxon>
        <taxon>Fungi</taxon>
        <taxon>Dikarya</taxon>
        <taxon>Basidiomycota</taxon>
        <taxon>Agaricomycotina</taxon>
        <taxon>Agaricomycetes</taxon>
        <taxon>Polyporales</taxon>
        <taxon>Steccherinaceae</taxon>
        <taxon>Steccherinum</taxon>
    </lineage>
</organism>